<dbReference type="EMBL" id="DVML01000007">
    <property type="protein sequence ID" value="HIU22059.1"/>
    <property type="molecule type" value="Genomic_DNA"/>
</dbReference>
<feature type="compositionally biased region" description="Low complexity" evidence="2">
    <location>
        <begin position="368"/>
        <end position="395"/>
    </location>
</feature>
<dbReference type="Gene3D" id="3.40.50.300">
    <property type="entry name" value="P-loop containing nucleotide triphosphate hydrolases"/>
    <property type="match status" value="1"/>
</dbReference>
<dbReference type="InterPro" id="IPR001482">
    <property type="entry name" value="T2SS/T4SS_dom"/>
</dbReference>
<feature type="domain" description="Bacterial type II secretion system protein E" evidence="3">
    <location>
        <begin position="99"/>
        <end position="274"/>
    </location>
</feature>
<proteinExistence type="inferred from homology"/>
<accession>A0A9D1L221</accession>
<protein>
    <submittedName>
        <fullName evidence="4">Type II/IV secretion system ATPase subunit</fullName>
    </submittedName>
</protein>
<dbReference type="PROSITE" id="PS00675">
    <property type="entry name" value="SIGMA54_INTERACT_1"/>
    <property type="match status" value="1"/>
</dbReference>
<dbReference type="AlphaFoldDB" id="A0A9D1L221"/>
<reference evidence="4" key="2">
    <citation type="journal article" date="2021" name="PeerJ">
        <title>Extensive microbial diversity within the chicken gut microbiome revealed by metagenomics and culture.</title>
        <authorList>
            <person name="Gilroy R."/>
            <person name="Ravi A."/>
            <person name="Getino M."/>
            <person name="Pursley I."/>
            <person name="Horton D.L."/>
            <person name="Alikhan N.F."/>
            <person name="Baker D."/>
            <person name="Gharbi K."/>
            <person name="Hall N."/>
            <person name="Watson M."/>
            <person name="Adriaenssens E.M."/>
            <person name="Foster-Nyarko E."/>
            <person name="Jarju S."/>
            <person name="Secka A."/>
            <person name="Antonio M."/>
            <person name="Oren A."/>
            <person name="Chaudhuri R.R."/>
            <person name="La Ragione R."/>
            <person name="Hildebrand F."/>
            <person name="Pallen M.J."/>
        </authorList>
    </citation>
    <scope>NUCLEOTIDE SEQUENCE</scope>
    <source>
        <strain evidence="4">CHK197-8231</strain>
    </source>
</reference>
<dbReference type="SUPFAM" id="SSF52540">
    <property type="entry name" value="P-loop containing nucleoside triphosphate hydrolases"/>
    <property type="match status" value="1"/>
</dbReference>
<dbReference type="InterPro" id="IPR025662">
    <property type="entry name" value="Sigma_54_int_dom_ATP-bd_1"/>
</dbReference>
<feature type="compositionally biased region" description="Polar residues" evidence="2">
    <location>
        <begin position="403"/>
        <end position="417"/>
    </location>
</feature>
<dbReference type="Pfam" id="PF00437">
    <property type="entry name" value="T2SSE"/>
    <property type="match status" value="1"/>
</dbReference>
<feature type="compositionally biased region" description="Basic and acidic residues" evidence="2">
    <location>
        <begin position="354"/>
        <end position="366"/>
    </location>
</feature>
<evidence type="ECO:0000313" key="4">
    <source>
        <dbReference type="EMBL" id="HIU22059.1"/>
    </source>
</evidence>
<evidence type="ECO:0000259" key="3">
    <source>
        <dbReference type="Pfam" id="PF00437"/>
    </source>
</evidence>
<organism evidence="4 5">
    <name type="scientific">Candidatus Fimihabitans intestinipullorum</name>
    <dbReference type="NCBI Taxonomy" id="2840820"/>
    <lineage>
        <taxon>Bacteria</taxon>
        <taxon>Bacillati</taxon>
        <taxon>Mycoplasmatota</taxon>
        <taxon>Mycoplasmatota incertae sedis</taxon>
        <taxon>Candidatus Fimihabitans</taxon>
    </lineage>
</organism>
<evidence type="ECO:0000256" key="1">
    <source>
        <dbReference type="ARBA" id="ARBA00006611"/>
    </source>
</evidence>
<evidence type="ECO:0000256" key="2">
    <source>
        <dbReference type="SAM" id="MobiDB-lite"/>
    </source>
</evidence>
<dbReference type="InterPro" id="IPR027417">
    <property type="entry name" value="P-loop_NTPase"/>
</dbReference>
<dbReference type="InterPro" id="IPR050921">
    <property type="entry name" value="T4SS_GSP_E_ATPase"/>
</dbReference>
<comment type="caution">
    <text evidence="4">The sequence shown here is derived from an EMBL/GenBank/DDBJ whole genome shotgun (WGS) entry which is preliminary data.</text>
</comment>
<dbReference type="GO" id="GO:0016887">
    <property type="term" value="F:ATP hydrolysis activity"/>
    <property type="evidence" value="ECO:0007669"/>
    <property type="project" value="InterPro"/>
</dbReference>
<sequence>MFNDAMFAQIDFGPLKELLENDDVTDISYSNGGQLWLKTLSRGIFRVENDVVNDAFMEKLAFQCSNVMGKTFNMAHPFLDAESAELRLNFVHDSIARNGIACVMRKTPAKIRLEKEKILAENYITLDVHDFLMKAIEGHCNIIVCGETGSGKTEFVKYLASHIKENEKVITIEDTLELHLDRIFPHRDIVAMKTNNIASYSDVLVTCMRQNPKWILLSEVRSAEAVMAVRNSISSGHYILSTIHADKAESIPNRMYSLLETNQDIDQFLKSIYRYVQLGVYIRGYQDRVTKRFHREIASVVEFYVTENNEAKYNVIYKKLNDGHVVRQNPSKYLLEYLEGQGVELPKDIIRTDLNEKEDNTEKDVENTTTSTVTSTPQEQAQQVSQASQSAVQNQTPAMPVGQTGTQQNASATSQAGAFNPFANVKPVE</sequence>
<comment type="similarity">
    <text evidence="1">Belongs to the GSP E family.</text>
</comment>
<feature type="region of interest" description="Disordered" evidence="2">
    <location>
        <begin position="354"/>
        <end position="429"/>
    </location>
</feature>
<dbReference type="Gene3D" id="3.30.450.90">
    <property type="match status" value="1"/>
</dbReference>
<evidence type="ECO:0000313" key="5">
    <source>
        <dbReference type="Proteomes" id="UP000824087"/>
    </source>
</evidence>
<dbReference type="CDD" id="cd01130">
    <property type="entry name" value="VirB11-like_ATPase"/>
    <property type="match status" value="1"/>
</dbReference>
<gene>
    <name evidence="4" type="ORF">IAD49_00540</name>
</gene>
<dbReference type="PANTHER" id="PTHR30486">
    <property type="entry name" value="TWITCHING MOTILITY PROTEIN PILT"/>
    <property type="match status" value="1"/>
</dbReference>
<dbReference type="PANTHER" id="PTHR30486:SF6">
    <property type="entry name" value="TYPE IV PILUS RETRACTATION ATPASE PILT"/>
    <property type="match status" value="1"/>
</dbReference>
<dbReference type="Proteomes" id="UP000824087">
    <property type="component" value="Unassembled WGS sequence"/>
</dbReference>
<name>A0A9D1L221_9BACT</name>
<reference evidence="4" key="1">
    <citation type="submission" date="2020-10" db="EMBL/GenBank/DDBJ databases">
        <authorList>
            <person name="Gilroy R."/>
        </authorList>
    </citation>
    <scope>NUCLEOTIDE SEQUENCE</scope>
    <source>
        <strain evidence="4">CHK197-8231</strain>
    </source>
</reference>